<dbReference type="EMBL" id="JBBNAG010000006">
    <property type="protein sequence ID" value="KAK9126443.1"/>
    <property type="molecule type" value="Genomic_DNA"/>
</dbReference>
<evidence type="ECO:0000313" key="3">
    <source>
        <dbReference type="Proteomes" id="UP001419268"/>
    </source>
</evidence>
<sequence length="67" mass="7656">MDNNSKDSYHHKAVNNNRAITKISKQQQPMERNEIMHKSLAGLLTSRNREPQNISLASRFAHPTPDS</sequence>
<feature type="compositionally biased region" description="Polar residues" evidence="1">
    <location>
        <begin position="14"/>
        <end position="30"/>
    </location>
</feature>
<name>A0AAP0P189_9MAGN</name>
<comment type="caution">
    <text evidence="2">The sequence shown here is derived from an EMBL/GenBank/DDBJ whole genome shotgun (WGS) entry which is preliminary data.</text>
</comment>
<feature type="region of interest" description="Disordered" evidence="1">
    <location>
        <begin position="1"/>
        <end position="31"/>
    </location>
</feature>
<protein>
    <submittedName>
        <fullName evidence="2">Uncharacterized protein</fullName>
    </submittedName>
</protein>
<dbReference type="AlphaFoldDB" id="A0AAP0P189"/>
<evidence type="ECO:0000313" key="2">
    <source>
        <dbReference type="EMBL" id="KAK9126443.1"/>
    </source>
</evidence>
<dbReference type="Proteomes" id="UP001419268">
    <property type="component" value="Unassembled WGS sequence"/>
</dbReference>
<proteinExistence type="predicted"/>
<feature type="region of interest" description="Disordered" evidence="1">
    <location>
        <begin position="44"/>
        <end position="67"/>
    </location>
</feature>
<evidence type="ECO:0000256" key="1">
    <source>
        <dbReference type="SAM" id="MobiDB-lite"/>
    </source>
</evidence>
<gene>
    <name evidence="2" type="ORF">Scep_015289</name>
</gene>
<reference evidence="2 3" key="1">
    <citation type="submission" date="2024-01" db="EMBL/GenBank/DDBJ databases">
        <title>Genome assemblies of Stephania.</title>
        <authorList>
            <person name="Yang L."/>
        </authorList>
    </citation>
    <scope>NUCLEOTIDE SEQUENCE [LARGE SCALE GENOMIC DNA]</scope>
    <source>
        <strain evidence="2">JXDWG</strain>
        <tissue evidence="2">Leaf</tissue>
    </source>
</reference>
<organism evidence="2 3">
    <name type="scientific">Stephania cephalantha</name>
    <dbReference type="NCBI Taxonomy" id="152367"/>
    <lineage>
        <taxon>Eukaryota</taxon>
        <taxon>Viridiplantae</taxon>
        <taxon>Streptophyta</taxon>
        <taxon>Embryophyta</taxon>
        <taxon>Tracheophyta</taxon>
        <taxon>Spermatophyta</taxon>
        <taxon>Magnoliopsida</taxon>
        <taxon>Ranunculales</taxon>
        <taxon>Menispermaceae</taxon>
        <taxon>Menispermoideae</taxon>
        <taxon>Cissampelideae</taxon>
        <taxon>Stephania</taxon>
    </lineage>
</organism>
<accession>A0AAP0P189</accession>
<feature type="compositionally biased region" description="Basic and acidic residues" evidence="1">
    <location>
        <begin position="1"/>
        <end position="10"/>
    </location>
</feature>
<keyword evidence="3" id="KW-1185">Reference proteome</keyword>